<dbReference type="InterPro" id="IPR001965">
    <property type="entry name" value="Znf_PHD"/>
</dbReference>
<dbReference type="GO" id="GO:0000228">
    <property type="term" value="C:nuclear chromosome"/>
    <property type="evidence" value="ECO:0007669"/>
    <property type="project" value="TreeGrafter"/>
</dbReference>
<feature type="compositionally biased region" description="Polar residues" evidence="5">
    <location>
        <begin position="205"/>
        <end position="232"/>
    </location>
</feature>
<evidence type="ECO:0000313" key="8">
    <source>
        <dbReference type="Proteomes" id="UP001165083"/>
    </source>
</evidence>
<dbReference type="GO" id="GO:0031445">
    <property type="term" value="P:regulation of heterochromatin formation"/>
    <property type="evidence" value="ECO:0007669"/>
    <property type="project" value="TreeGrafter"/>
</dbReference>
<dbReference type="PROSITE" id="PS01359">
    <property type="entry name" value="ZF_PHD_1"/>
    <property type="match status" value="1"/>
</dbReference>
<keyword evidence="3" id="KW-0862">Zinc</keyword>
<dbReference type="EMBL" id="BSXW01001384">
    <property type="protein sequence ID" value="GMF36349.1"/>
    <property type="molecule type" value="Genomic_DNA"/>
</dbReference>
<protein>
    <submittedName>
        <fullName evidence="7">Unnamed protein product</fullName>
    </submittedName>
</protein>
<organism evidence="7 8">
    <name type="scientific">Phytophthora lilii</name>
    <dbReference type="NCBI Taxonomy" id="2077276"/>
    <lineage>
        <taxon>Eukaryota</taxon>
        <taxon>Sar</taxon>
        <taxon>Stramenopiles</taxon>
        <taxon>Oomycota</taxon>
        <taxon>Peronosporomycetes</taxon>
        <taxon>Peronosporales</taxon>
        <taxon>Peronosporaceae</taxon>
        <taxon>Phytophthora</taxon>
    </lineage>
</organism>
<dbReference type="InterPro" id="IPR011011">
    <property type="entry name" value="Znf_FYVE_PHD"/>
</dbReference>
<dbReference type="InterPro" id="IPR019787">
    <property type="entry name" value="Znf_PHD-finger"/>
</dbReference>
<feature type="compositionally biased region" description="Polar residues" evidence="5">
    <location>
        <begin position="285"/>
        <end position="295"/>
    </location>
</feature>
<dbReference type="SUPFAM" id="SSF57903">
    <property type="entry name" value="FYVE/PHD zinc finger"/>
    <property type="match status" value="1"/>
</dbReference>
<keyword evidence="8" id="KW-1185">Reference proteome</keyword>
<dbReference type="AlphaFoldDB" id="A0A9W6XDG5"/>
<keyword evidence="1" id="KW-0479">Metal-binding</keyword>
<dbReference type="CDD" id="cd15539">
    <property type="entry name" value="PHD1_AIRE"/>
    <property type="match status" value="1"/>
</dbReference>
<dbReference type="OrthoDB" id="5876363at2759"/>
<feature type="domain" description="PHD-type" evidence="6">
    <location>
        <begin position="88"/>
        <end position="137"/>
    </location>
</feature>
<dbReference type="InterPro" id="IPR019786">
    <property type="entry name" value="Zinc_finger_PHD-type_CS"/>
</dbReference>
<dbReference type="Gene3D" id="3.30.40.10">
    <property type="entry name" value="Zinc/RING finger domain, C3HC4 (zinc finger)"/>
    <property type="match status" value="1"/>
</dbReference>
<evidence type="ECO:0000259" key="6">
    <source>
        <dbReference type="PROSITE" id="PS50016"/>
    </source>
</evidence>
<evidence type="ECO:0000256" key="4">
    <source>
        <dbReference type="PROSITE-ProRule" id="PRU00146"/>
    </source>
</evidence>
<dbReference type="PANTHER" id="PTHR46510">
    <property type="entry name" value="BROMODOMAIN ADJACENT TO ZINC FINGER DOMAIN PROTEIN 1A"/>
    <property type="match status" value="1"/>
</dbReference>
<evidence type="ECO:0000256" key="5">
    <source>
        <dbReference type="SAM" id="MobiDB-lite"/>
    </source>
</evidence>
<evidence type="ECO:0000313" key="7">
    <source>
        <dbReference type="EMBL" id="GMF36349.1"/>
    </source>
</evidence>
<dbReference type="GO" id="GO:0006355">
    <property type="term" value="P:regulation of DNA-templated transcription"/>
    <property type="evidence" value="ECO:0007669"/>
    <property type="project" value="TreeGrafter"/>
</dbReference>
<feature type="compositionally biased region" description="Basic residues" evidence="5">
    <location>
        <begin position="325"/>
        <end position="335"/>
    </location>
</feature>
<gene>
    <name evidence="7" type="ORF">Plil01_001539100</name>
</gene>
<dbReference type="GO" id="GO:0008270">
    <property type="term" value="F:zinc ion binding"/>
    <property type="evidence" value="ECO:0007669"/>
    <property type="project" value="UniProtKB-KW"/>
</dbReference>
<sequence length="346" mass="37971">MSDGCVLGFGCYAETCLLDQQALGEKVITREVVRKYYLWKRTTEFKEWRRRQEAKKVKKKKREAELLRQWGDDSDADPETEAFLGYHNAHCELCATGGKLLCCDGCARAYHFSCVQPPITKVPSKDEDWFCSYCQAAFGGPKPKLLPSEDNEYCLVCPPLPDVPRSLIEAVTDASSYEEEDEAEDNSDEEEGDEGSAGSEPNDDVASTNDGDTSDFPSTEDLSPDTGNSGNITDDESENTSSKVPSPSDGGVDNSRSNNDTTPIERKPGELVAPRHQAGAEIQKTGLSVGSSQPAVYTAVPHRSTEPSPVGARRVPPTQLERPGSGRKRHRKTLVPRRIPPSHFDS</sequence>
<dbReference type="GO" id="GO:0008623">
    <property type="term" value="C:CHRAC"/>
    <property type="evidence" value="ECO:0007669"/>
    <property type="project" value="TreeGrafter"/>
</dbReference>
<comment type="caution">
    <text evidence="7">The sequence shown here is derived from an EMBL/GenBank/DDBJ whole genome shotgun (WGS) entry which is preliminary data.</text>
</comment>
<evidence type="ECO:0000256" key="3">
    <source>
        <dbReference type="ARBA" id="ARBA00022833"/>
    </source>
</evidence>
<evidence type="ECO:0000256" key="2">
    <source>
        <dbReference type="ARBA" id="ARBA00022771"/>
    </source>
</evidence>
<dbReference type="GO" id="GO:0003677">
    <property type="term" value="F:DNA binding"/>
    <property type="evidence" value="ECO:0007669"/>
    <property type="project" value="TreeGrafter"/>
</dbReference>
<reference evidence="7" key="1">
    <citation type="submission" date="2023-04" db="EMBL/GenBank/DDBJ databases">
        <title>Phytophthora lilii NBRC 32176.</title>
        <authorList>
            <person name="Ichikawa N."/>
            <person name="Sato H."/>
            <person name="Tonouchi N."/>
        </authorList>
    </citation>
    <scope>NUCLEOTIDE SEQUENCE</scope>
    <source>
        <strain evidence="7">NBRC 32176</strain>
    </source>
</reference>
<dbReference type="Pfam" id="PF00628">
    <property type="entry name" value="PHD"/>
    <property type="match status" value="1"/>
</dbReference>
<dbReference type="Proteomes" id="UP001165083">
    <property type="component" value="Unassembled WGS sequence"/>
</dbReference>
<dbReference type="PANTHER" id="PTHR46510:SF1">
    <property type="entry name" value="BROMODOMAIN ADJACENT TO ZINC FINGER DOMAIN PROTEIN 1A"/>
    <property type="match status" value="1"/>
</dbReference>
<feature type="compositionally biased region" description="Acidic residues" evidence="5">
    <location>
        <begin position="176"/>
        <end position="194"/>
    </location>
</feature>
<dbReference type="SMART" id="SM00249">
    <property type="entry name" value="PHD"/>
    <property type="match status" value="1"/>
</dbReference>
<feature type="region of interest" description="Disordered" evidence="5">
    <location>
        <begin position="173"/>
        <end position="346"/>
    </location>
</feature>
<name>A0A9W6XDG5_9STRA</name>
<dbReference type="InterPro" id="IPR047171">
    <property type="entry name" value="BAZ1A"/>
</dbReference>
<dbReference type="GO" id="GO:0006338">
    <property type="term" value="P:chromatin remodeling"/>
    <property type="evidence" value="ECO:0007669"/>
    <property type="project" value="InterPro"/>
</dbReference>
<dbReference type="GO" id="GO:0045740">
    <property type="term" value="P:positive regulation of DNA replication"/>
    <property type="evidence" value="ECO:0007669"/>
    <property type="project" value="TreeGrafter"/>
</dbReference>
<keyword evidence="2 4" id="KW-0863">Zinc-finger</keyword>
<dbReference type="PROSITE" id="PS50016">
    <property type="entry name" value="ZF_PHD_2"/>
    <property type="match status" value="1"/>
</dbReference>
<accession>A0A9W6XDG5</accession>
<evidence type="ECO:0000256" key="1">
    <source>
        <dbReference type="ARBA" id="ARBA00022723"/>
    </source>
</evidence>
<proteinExistence type="predicted"/>
<dbReference type="InterPro" id="IPR013083">
    <property type="entry name" value="Znf_RING/FYVE/PHD"/>
</dbReference>